<dbReference type="PANTHER" id="PTHR34235:SF4">
    <property type="entry name" value="SLR0291 PROTEIN"/>
    <property type="match status" value="1"/>
</dbReference>
<evidence type="ECO:0000313" key="1">
    <source>
        <dbReference type="EMBL" id="MEP0819171.1"/>
    </source>
</evidence>
<organism evidence="1 2">
    <name type="scientific">Trichocoleus desertorum GB2-A4</name>
    <dbReference type="NCBI Taxonomy" id="2933944"/>
    <lineage>
        <taxon>Bacteria</taxon>
        <taxon>Bacillati</taxon>
        <taxon>Cyanobacteriota</taxon>
        <taxon>Cyanophyceae</taxon>
        <taxon>Leptolyngbyales</taxon>
        <taxon>Trichocoleusaceae</taxon>
        <taxon>Trichocoleus</taxon>
    </lineage>
</organism>
<dbReference type="Gene3D" id="1.20.1220.20">
    <property type="entry name" value="Uncharcterised protein PF01724"/>
    <property type="match status" value="1"/>
</dbReference>
<name>A0ABV0JDQ9_9CYAN</name>
<evidence type="ECO:0000313" key="2">
    <source>
        <dbReference type="Proteomes" id="UP001464891"/>
    </source>
</evidence>
<keyword evidence="2" id="KW-1185">Reference proteome</keyword>
<dbReference type="InterPro" id="IPR002636">
    <property type="entry name" value="DUF29"/>
</dbReference>
<gene>
    <name evidence="1" type="ORF">NC998_18890</name>
</gene>
<dbReference type="PANTHER" id="PTHR34235">
    <property type="entry name" value="SLR1203 PROTEIN-RELATED"/>
    <property type="match status" value="1"/>
</dbReference>
<sequence>MLEADPKTINTLYEADFYAWTQEQAKLLRAQQWDLVDVANLIEEIETLGRQERRELRNRLTVLLGHLLKWQFQPEKRSNSWLATVREQRREVATLLQENPSIKAYLSEALQLAYQSGIDLAVRETELPYETFPEACPYSLEQALNDEFRPNE</sequence>
<comment type="caution">
    <text evidence="1">The sequence shown here is derived from an EMBL/GenBank/DDBJ whole genome shotgun (WGS) entry which is preliminary data.</text>
</comment>
<dbReference type="RefSeq" id="WP_370527442.1">
    <property type="nucleotide sequence ID" value="NZ_JAMPKM010000012.1"/>
</dbReference>
<dbReference type="Proteomes" id="UP001464891">
    <property type="component" value="Unassembled WGS sequence"/>
</dbReference>
<accession>A0ABV0JDQ9</accession>
<proteinExistence type="predicted"/>
<dbReference type="EMBL" id="JAMPKM010000012">
    <property type="protein sequence ID" value="MEP0819171.1"/>
    <property type="molecule type" value="Genomic_DNA"/>
</dbReference>
<protein>
    <submittedName>
        <fullName evidence="1">DUF29 domain-containing protein</fullName>
    </submittedName>
</protein>
<dbReference type="Pfam" id="PF01724">
    <property type="entry name" value="DUF29"/>
    <property type="match status" value="1"/>
</dbReference>
<reference evidence="1 2" key="1">
    <citation type="submission" date="2022-04" db="EMBL/GenBank/DDBJ databases">
        <title>Positive selection, recombination, and allopatry shape intraspecific diversity of widespread and dominant cyanobacteria.</title>
        <authorList>
            <person name="Wei J."/>
            <person name="Shu W."/>
            <person name="Hu C."/>
        </authorList>
    </citation>
    <scope>NUCLEOTIDE SEQUENCE [LARGE SCALE GENOMIC DNA]</scope>
    <source>
        <strain evidence="1 2">GB2-A4</strain>
    </source>
</reference>